<protein>
    <submittedName>
        <fullName evidence="4">Fungal protein</fullName>
    </submittedName>
</protein>
<evidence type="ECO:0000259" key="3">
    <source>
        <dbReference type="Pfam" id="PF12828"/>
    </source>
</evidence>
<feature type="region of interest" description="Disordered" evidence="1">
    <location>
        <begin position="711"/>
        <end position="750"/>
    </location>
</feature>
<dbReference type="GO" id="GO:0035091">
    <property type="term" value="F:phosphatidylinositol binding"/>
    <property type="evidence" value="ECO:0007669"/>
    <property type="project" value="TreeGrafter"/>
</dbReference>
<dbReference type="EMBL" id="KE148153">
    <property type="protein sequence ID" value="EPE06577.1"/>
    <property type="molecule type" value="Genomic_DNA"/>
</dbReference>
<name>S3C1G0_OPHP1</name>
<accession>S3C1G0</accession>
<sequence>MASSTGTTAEARRPQREAPQQAAALTTAQLHALFDILTHHETYREIQDFKDPDTIFSYGTPFAEMPASAKPMPAENSNGNGCAREKSSSSTVPASVPAVTYAAHSTSPILHMLFNKAVLSLPPAKTLPPEFWHIRIQRIVCQLGEAELSESYDQGALGTRKILATAASALIESLGRGTLGGYPGGSRNPSSAPANQIYDRTDAVDFSKAWDDVLRAMVYDDLVDELFTYCAENKDIESHSPAVKAAIDYIIIHLAEFLHHVFVQSPNGKYLTKLVENIHQLAPYSVVRQTLRVSNAATMINGMMRVLLAKLSVGGLTNWMGLTSSADDGMNLLQRIVSLVLLYDSSNFKKAAEKIEKAKDGPTKAQLTTIKDYMALPRSHHEAVRRQSRDQGRSMVVCILESFDVALAASITDAQHAQCAQYYAALLSIHDRREITNVFCRQSPDLFTQAVRDGMAAFDPIIRGIHDKIDLKEHVTDIESFIGEFITISKSSTTPTVKDYVNWMTDNRHMLYKWLHRVAHDTPEIRDMFRGWAVETIKMFRADAQKTPDATTETVAPKDSRLNGGAGALSGELNAMFSALPADVQSEVSRILDTHVEYLTALDAAATQERQALLDKIYGGKNNSPSKEAASPGKRAPGSGRFIARWQELLDDTVIGPATKEGRVRYGREVANVAATGKTANGNVLNDIGSAGAIGNTSLGSRWGRKGDGFITGFSSAKSSRHPSPERGTPAGGSTPPPPERVSVGPKPPCTTLVIDAMGDRFRQLLVERF</sequence>
<reference evidence="4 5" key="1">
    <citation type="journal article" date="2013" name="BMC Genomics">
        <title>The genome and transcriptome of the pine saprophyte Ophiostoma piceae, and a comparison with the bark beetle-associated pine pathogen Grosmannia clavigera.</title>
        <authorList>
            <person name="Haridas S."/>
            <person name="Wang Y."/>
            <person name="Lim L."/>
            <person name="Massoumi Alamouti S."/>
            <person name="Jackman S."/>
            <person name="Docking R."/>
            <person name="Robertson G."/>
            <person name="Birol I."/>
            <person name="Bohlmann J."/>
            <person name="Breuil C."/>
        </authorList>
    </citation>
    <scope>NUCLEOTIDE SEQUENCE [LARGE SCALE GENOMIC DNA]</scope>
    <source>
        <strain evidence="4 5">UAMH 11346</strain>
    </source>
</reference>
<organism evidence="4 5">
    <name type="scientific">Ophiostoma piceae (strain UAMH 11346)</name>
    <name type="common">Sap stain fungus</name>
    <dbReference type="NCBI Taxonomy" id="1262450"/>
    <lineage>
        <taxon>Eukaryota</taxon>
        <taxon>Fungi</taxon>
        <taxon>Dikarya</taxon>
        <taxon>Ascomycota</taxon>
        <taxon>Pezizomycotina</taxon>
        <taxon>Sordariomycetes</taxon>
        <taxon>Sordariomycetidae</taxon>
        <taxon>Ophiostomatales</taxon>
        <taxon>Ophiostomataceae</taxon>
        <taxon>Ophiostoma</taxon>
    </lineage>
</organism>
<evidence type="ECO:0000259" key="2">
    <source>
        <dbReference type="Pfam" id="PF12825"/>
    </source>
</evidence>
<evidence type="ECO:0000313" key="4">
    <source>
        <dbReference type="EMBL" id="EPE06577.1"/>
    </source>
</evidence>
<gene>
    <name evidence="4" type="ORF">F503_02705</name>
</gene>
<feature type="domain" description="PX" evidence="2">
    <location>
        <begin position="418"/>
        <end position="541"/>
    </location>
</feature>
<dbReference type="Pfam" id="PF12828">
    <property type="entry name" value="PXB"/>
    <property type="match status" value="1"/>
</dbReference>
<feature type="domain" description="PX-associated" evidence="3">
    <location>
        <begin position="23"/>
        <end position="176"/>
    </location>
</feature>
<feature type="domain" description="PX" evidence="2">
    <location>
        <begin position="225"/>
        <end position="409"/>
    </location>
</feature>
<dbReference type="VEuPathDB" id="FungiDB:F503_02705"/>
<dbReference type="OrthoDB" id="2117459at2759"/>
<dbReference type="eggNOG" id="ENOG502R4GW">
    <property type="taxonomic scope" value="Eukaryota"/>
</dbReference>
<dbReference type="STRING" id="1262450.S3C1G0"/>
<dbReference type="AlphaFoldDB" id="S3C1G0"/>
<dbReference type="Proteomes" id="UP000016923">
    <property type="component" value="Unassembled WGS sequence"/>
</dbReference>
<dbReference type="PANTHER" id="PTHR47185">
    <property type="entry name" value="PX DOMAIN-CONTAINING PROTEIN YPR097W"/>
    <property type="match status" value="1"/>
</dbReference>
<dbReference type="InterPro" id="IPR024555">
    <property type="entry name" value="PX-associated"/>
</dbReference>
<evidence type="ECO:0000256" key="1">
    <source>
        <dbReference type="SAM" id="MobiDB-lite"/>
    </source>
</evidence>
<dbReference type="OMA" id="MINGMMR"/>
<dbReference type="HOGENOM" id="CLU_024451_0_0_1"/>
<keyword evidence="5" id="KW-1185">Reference proteome</keyword>
<dbReference type="PANTHER" id="PTHR47185:SF2">
    <property type="entry name" value="FUNGAL PROTEIN"/>
    <property type="match status" value="1"/>
</dbReference>
<feature type="region of interest" description="Disordered" evidence="1">
    <location>
        <begin position="70"/>
        <end position="89"/>
    </location>
</feature>
<dbReference type="InterPro" id="IPR024554">
    <property type="entry name" value="LEC1-like_C"/>
</dbReference>
<dbReference type="InterPro" id="IPR047168">
    <property type="entry name" value="LEC1-like"/>
</dbReference>
<dbReference type="Pfam" id="PF12825">
    <property type="entry name" value="DUF3818"/>
    <property type="match status" value="2"/>
</dbReference>
<proteinExistence type="predicted"/>
<evidence type="ECO:0000313" key="5">
    <source>
        <dbReference type="Proteomes" id="UP000016923"/>
    </source>
</evidence>
<feature type="region of interest" description="Disordered" evidence="1">
    <location>
        <begin position="618"/>
        <end position="638"/>
    </location>
</feature>